<evidence type="ECO:0000313" key="4">
    <source>
        <dbReference type="Proteomes" id="UP000017973"/>
    </source>
</evidence>
<dbReference type="PANTHER" id="PTHR31793:SF27">
    <property type="entry name" value="NOVEL THIOESTERASE SUPERFAMILY DOMAIN AND SAPOSIN A-TYPE DOMAIN CONTAINING PROTEIN (0610012H03RIK)"/>
    <property type="match status" value="1"/>
</dbReference>
<gene>
    <name evidence="3" type="ORF">T458_09370</name>
</gene>
<dbReference type="STRING" id="1408254.T458_09370"/>
<dbReference type="InterPro" id="IPR050563">
    <property type="entry name" value="4-hydroxybenzoyl-CoA_TE"/>
</dbReference>
<dbReference type="SUPFAM" id="SSF54637">
    <property type="entry name" value="Thioesterase/thiol ester dehydrase-isomerase"/>
    <property type="match status" value="1"/>
</dbReference>
<dbReference type="HOGENOM" id="CLU_101141_3_3_9"/>
<evidence type="ECO:0000313" key="3">
    <source>
        <dbReference type="EMBL" id="EST54740.1"/>
    </source>
</evidence>
<sequence length="144" mass="16714">MSPIIHTHSLRVRYGETDQMSVVYHTNYLNWFEVGRTELIRAAGLSYRQLEEKGVLLPLTDASISYKKPAKYDDVVEIRTHVELISPLRLTFAYEIVRLPDEELLVTGKTMHVFTTTDLRPIRLSKTEPEVYAWLEAQHKGEQL</sequence>
<dbReference type="Gene3D" id="3.10.129.10">
    <property type="entry name" value="Hotdog Thioesterase"/>
    <property type="match status" value="1"/>
</dbReference>
<evidence type="ECO:0000256" key="1">
    <source>
        <dbReference type="ARBA" id="ARBA00005953"/>
    </source>
</evidence>
<dbReference type="RefSeq" id="WP_023555847.1">
    <property type="nucleotide sequence ID" value="NZ_KI629782.1"/>
</dbReference>
<comment type="caution">
    <text evidence="3">The sequence shown here is derived from an EMBL/GenBank/DDBJ whole genome shotgun (WGS) entry which is preliminary data.</text>
</comment>
<accession>V6MA36</accession>
<comment type="similarity">
    <text evidence="1">Belongs to the 4-hydroxybenzoyl-CoA thioesterase family.</text>
</comment>
<dbReference type="GO" id="GO:0047617">
    <property type="term" value="F:fatty acyl-CoA hydrolase activity"/>
    <property type="evidence" value="ECO:0007669"/>
    <property type="project" value="TreeGrafter"/>
</dbReference>
<proteinExistence type="inferred from homology"/>
<protein>
    <submittedName>
        <fullName evidence="3">Thioesterase</fullName>
    </submittedName>
</protein>
<dbReference type="EMBL" id="AYJU01000015">
    <property type="protein sequence ID" value="EST54740.1"/>
    <property type="molecule type" value="Genomic_DNA"/>
</dbReference>
<dbReference type="AlphaFoldDB" id="V6MA36"/>
<dbReference type="PATRIC" id="fig|1408254.3.peg.1854"/>
<reference evidence="3 4" key="1">
    <citation type="journal article" date="2014" name="Genome Announc.">
        <title>Draft Genome Sequence of Brevibacillus panacihumi Strain W25, a Halotolerant Hydrocarbon-Degrading Bacterium.</title>
        <authorList>
            <person name="Wang X."/>
            <person name="Jin D."/>
            <person name="Zhou L."/>
            <person name="Wu L."/>
            <person name="An W."/>
            <person name="Chen Y."/>
            <person name="Zhao L."/>
        </authorList>
    </citation>
    <scope>NUCLEOTIDE SEQUENCE [LARGE SCALE GENOMIC DNA]</scope>
    <source>
        <strain evidence="3 4">W25</strain>
    </source>
</reference>
<dbReference type="PANTHER" id="PTHR31793">
    <property type="entry name" value="4-HYDROXYBENZOYL-COA THIOESTERASE FAMILY MEMBER"/>
    <property type="match status" value="1"/>
</dbReference>
<dbReference type="PIRSF" id="PIRSF003230">
    <property type="entry name" value="YbgC"/>
    <property type="match status" value="1"/>
</dbReference>
<dbReference type="InterPro" id="IPR029069">
    <property type="entry name" value="HotDog_dom_sf"/>
</dbReference>
<dbReference type="CDD" id="cd00586">
    <property type="entry name" value="4HBT"/>
    <property type="match status" value="1"/>
</dbReference>
<dbReference type="eggNOG" id="COG0824">
    <property type="taxonomic scope" value="Bacteria"/>
</dbReference>
<dbReference type="InterPro" id="IPR006684">
    <property type="entry name" value="YbgC/YbaW"/>
</dbReference>
<dbReference type="Pfam" id="PF13279">
    <property type="entry name" value="4HBT_2"/>
    <property type="match status" value="1"/>
</dbReference>
<keyword evidence="4" id="KW-1185">Reference proteome</keyword>
<organism evidence="3 4">
    <name type="scientific">Brevibacillus panacihumi W25</name>
    <dbReference type="NCBI Taxonomy" id="1408254"/>
    <lineage>
        <taxon>Bacteria</taxon>
        <taxon>Bacillati</taxon>
        <taxon>Bacillota</taxon>
        <taxon>Bacilli</taxon>
        <taxon>Bacillales</taxon>
        <taxon>Paenibacillaceae</taxon>
        <taxon>Brevibacillus</taxon>
    </lineage>
</organism>
<dbReference type="Proteomes" id="UP000017973">
    <property type="component" value="Unassembled WGS sequence"/>
</dbReference>
<name>V6MA36_9BACL</name>
<dbReference type="OrthoDB" id="9800856at2"/>
<evidence type="ECO:0000256" key="2">
    <source>
        <dbReference type="ARBA" id="ARBA00022801"/>
    </source>
</evidence>
<dbReference type="NCBIfam" id="TIGR00051">
    <property type="entry name" value="YbgC/FadM family acyl-CoA thioesterase"/>
    <property type="match status" value="1"/>
</dbReference>
<keyword evidence="2" id="KW-0378">Hydrolase</keyword>